<dbReference type="Proteomes" id="UP000499080">
    <property type="component" value="Unassembled WGS sequence"/>
</dbReference>
<gene>
    <name evidence="2" type="ORF">AVEN_33692_1</name>
</gene>
<reference evidence="2 3" key="1">
    <citation type="journal article" date="2019" name="Sci. Rep.">
        <title>Orb-weaving spider Araneus ventricosus genome elucidates the spidroin gene catalogue.</title>
        <authorList>
            <person name="Kono N."/>
            <person name="Nakamura H."/>
            <person name="Ohtoshi R."/>
            <person name="Moran D.A.P."/>
            <person name="Shinohara A."/>
            <person name="Yoshida Y."/>
            <person name="Fujiwara M."/>
            <person name="Mori M."/>
            <person name="Tomita M."/>
            <person name="Arakawa K."/>
        </authorList>
    </citation>
    <scope>NUCLEOTIDE SEQUENCE [LARGE SCALE GENOMIC DNA]</scope>
</reference>
<evidence type="ECO:0000313" key="2">
    <source>
        <dbReference type="EMBL" id="GBN71495.1"/>
    </source>
</evidence>
<accession>A0A4Y2R9I8</accession>
<dbReference type="AlphaFoldDB" id="A0A4Y2R9I8"/>
<name>A0A4Y2R9I8_ARAVE</name>
<protein>
    <submittedName>
        <fullName evidence="2">Uncharacterized protein</fullName>
    </submittedName>
</protein>
<evidence type="ECO:0000313" key="3">
    <source>
        <dbReference type="Proteomes" id="UP000499080"/>
    </source>
</evidence>
<organism evidence="2 3">
    <name type="scientific">Araneus ventricosus</name>
    <name type="common">Orbweaver spider</name>
    <name type="synonym">Epeira ventricosa</name>
    <dbReference type="NCBI Taxonomy" id="182803"/>
    <lineage>
        <taxon>Eukaryota</taxon>
        <taxon>Metazoa</taxon>
        <taxon>Ecdysozoa</taxon>
        <taxon>Arthropoda</taxon>
        <taxon>Chelicerata</taxon>
        <taxon>Arachnida</taxon>
        <taxon>Araneae</taxon>
        <taxon>Araneomorphae</taxon>
        <taxon>Entelegynae</taxon>
        <taxon>Araneoidea</taxon>
        <taxon>Araneidae</taxon>
        <taxon>Araneus</taxon>
    </lineage>
</organism>
<dbReference type="EMBL" id="BGPR01016015">
    <property type="protein sequence ID" value="GBN71495.1"/>
    <property type="molecule type" value="Genomic_DNA"/>
</dbReference>
<comment type="caution">
    <text evidence="2">The sequence shown here is derived from an EMBL/GenBank/DDBJ whole genome shotgun (WGS) entry which is preliminary data.</text>
</comment>
<keyword evidence="3" id="KW-1185">Reference proteome</keyword>
<proteinExistence type="predicted"/>
<evidence type="ECO:0000256" key="1">
    <source>
        <dbReference type="SAM" id="MobiDB-lite"/>
    </source>
</evidence>
<sequence>MGWLLKVFLQAERKCEPVSLETLPGSCDLAVRSSPRGEEVPGSKPDSTEDPPCKQFWGTLNLKSWVKILPAGVVRKFGEGGASSGVVLFL</sequence>
<feature type="region of interest" description="Disordered" evidence="1">
    <location>
        <begin position="31"/>
        <end position="52"/>
    </location>
</feature>